<name>V8P412_OPHHA</name>
<gene>
    <name evidence="4" type="ORF">L345_05145</name>
</gene>
<dbReference type="OrthoDB" id="1741717at2759"/>
<sequence length="216" mass="24827">MSGIKRTVEEMDPDYEEISVAPTNKHHKASEQSARDAAVQKIEAIIKEQFSIEMKNKEHEIQVIDQGSETLSVNHSESESSQHMEYMLGKDNGNLDVEERVTSKLDLTLRKNAGQDISGVSRNYEAELRKAGFSNEEHSRLYVKKTIVVGNVSKYIPPDKREENDQSTHKWMVYVRGSRREPSIDHFVKKVWFFLHPSYKPNDLVEVSNILDRIAP</sequence>
<proteinExistence type="predicted"/>
<dbReference type="GO" id="GO:0005634">
    <property type="term" value="C:nucleus"/>
    <property type="evidence" value="ECO:0007669"/>
    <property type="project" value="UniProtKB-SubCell"/>
</dbReference>
<dbReference type="AlphaFoldDB" id="V8P412"/>
<dbReference type="InterPro" id="IPR055129">
    <property type="entry name" value="YEATS_dom"/>
</dbReference>
<dbReference type="Gene3D" id="2.60.40.1970">
    <property type="entry name" value="YEATS domain"/>
    <property type="match status" value="1"/>
</dbReference>
<evidence type="ECO:0000256" key="2">
    <source>
        <dbReference type="PROSITE-ProRule" id="PRU00376"/>
    </source>
</evidence>
<dbReference type="Proteomes" id="UP000018936">
    <property type="component" value="Unassembled WGS sequence"/>
</dbReference>
<evidence type="ECO:0000256" key="1">
    <source>
        <dbReference type="ARBA" id="ARBA00023242"/>
    </source>
</evidence>
<feature type="domain" description="YEATS" evidence="3">
    <location>
        <begin position="137"/>
        <end position="216"/>
    </location>
</feature>
<dbReference type="GO" id="GO:0006355">
    <property type="term" value="P:regulation of DNA-templated transcription"/>
    <property type="evidence" value="ECO:0007669"/>
    <property type="project" value="InterPro"/>
</dbReference>
<organism evidence="4 5">
    <name type="scientific">Ophiophagus hannah</name>
    <name type="common">King cobra</name>
    <name type="synonym">Naja hannah</name>
    <dbReference type="NCBI Taxonomy" id="8665"/>
    <lineage>
        <taxon>Eukaryota</taxon>
        <taxon>Metazoa</taxon>
        <taxon>Chordata</taxon>
        <taxon>Craniata</taxon>
        <taxon>Vertebrata</taxon>
        <taxon>Euteleostomi</taxon>
        <taxon>Lepidosauria</taxon>
        <taxon>Squamata</taxon>
        <taxon>Bifurcata</taxon>
        <taxon>Unidentata</taxon>
        <taxon>Episquamata</taxon>
        <taxon>Toxicofera</taxon>
        <taxon>Serpentes</taxon>
        <taxon>Colubroidea</taxon>
        <taxon>Elapidae</taxon>
        <taxon>Elapinae</taxon>
        <taxon>Ophiophagus</taxon>
    </lineage>
</organism>
<keyword evidence="5" id="KW-1185">Reference proteome</keyword>
<comment type="subcellular location">
    <subcellularLocation>
        <location evidence="2">Nucleus</location>
    </subcellularLocation>
</comment>
<accession>V8P412</accession>
<dbReference type="Pfam" id="PF03366">
    <property type="entry name" value="YEATS"/>
    <property type="match status" value="1"/>
</dbReference>
<reference evidence="4 5" key="1">
    <citation type="journal article" date="2013" name="Proc. Natl. Acad. Sci. U.S.A.">
        <title>The king cobra genome reveals dynamic gene evolution and adaptation in the snake venom system.</title>
        <authorList>
            <person name="Vonk F.J."/>
            <person name="Casewell N.R."/>
            <person name="Henkel C.V."/>
            <person name="Heimberg A.M."/>
            <person name="Jansen H.J."/>
            <person name="McCleary R.J."/>
            <person name="Kerkkamp H.M."/>
            <person name="Vos R.A."/>
            <person name="Guerreiro I."/>
            <person name="Calvete J.J."/>
            <person name="Wuster W."/>
            <person name="Woods A.E."/>
            <person name="Logan J.M."/>
            <person name="Harrison R.A."/>
            <person name="Castoe T.A."/>
            <person name="de Koning A.P."/>
            <person name="Pollock D.D."/>
            <person name="Yandell M."/>
            <person name="Calderon D."/>
            <person name="Renjifo C."/>
            <person name="Currier R.B."/>
            <person name="Salgado D."/>
            <person name="Pla D."/>
            <person name="Sanz L."/>
            <person name="Hyder A.S."/>
            <person name="Ribeiro J.M."/>
            <person name="Arntzen J.W."/>
            <person name="van den Thillart G.E."/>
            <person name="Boetzer M."/>
            <person name="Pirovano W."/>
            <person name="Dirks R.P."/>
            <person name="Spaink H.P."/>
            <person name="Duboule D."/>
            <person name="McGlinn E."/>
            <person name="Kini R.M."/>
            <person name="Richardson M.K."/>
        </authorList>
    </citation>
    <scope>NUCLEOTIDE SEQUENCE</scope>
    <source>
        <tissue evidence="4">Blood</tissue>
    </source>
</reference>
<dbReference type="InterPro" id="IPR005033">
    <property type="entry name" value="YEATS"/>
</dbReference>
<evidence type="ECO:0000313" key="5">
    <source>
        <dbReference type="Proteomes" id="UP000018936"/>
    </source>
</evidence>
<feature type="non-terminal residue" evidence="4">
    <location>
        <position position="1"/>
    </location>
</feature>
<evidence type="ECO:0000259" key="3">
    <source>
        <dbReference type="PROSITE" id="PS51037"/>
    </source>
</evidence>
<dbReference type="InterPro" id="IPR038704">
    <property type="entry name" value="YEAST_sf"/>
</dbReference>
<keyword evidence="1 2" id="KW-0539">Nucleus</keyword>
<dbReference type="PANTHER" id="PTHR23195">
    <property type="entry name" value="YEATS DOMAIN"/>
    <property type="match status" value="1"/>
</dbReference>
<dbReference type="EMBL" id="AZIM01000859">
    <property type="protein sequence ID" value="ETE69055.1"/>
    <property type="molecule type" value="Genomic_DNA"/>
</dbReference>
<dbReference type="PROSITE" id="PS51037">
    <property type="entry name" value="YEATS"/>
    <property type="match status" value="1"/>
</dbReference>
<protein>
    <recommendedName>
        <fullName evidence="3">YEATS domain-containing protein</fullName>
    </recommendedName>
</protein>
<comment type="caution">
    <text evidence="4">The sequence shown here is derived from an EMBL/GenBank/DDBJ whole genome shotgun (WGS) entry which is preliminary data.</text>
</comment>
<evidence type="ECO:0000313" key="4">
    <source>
        <dbReference type="EMBL" id="ETE69055.1"/>
    </source>
</evidence>